<keyword evidence="4" id="KW-1185">Reference proteome</keyword>
<dbReference type="Proteomes" id="UP000235945">
    <property type="component" value="Unassembled WGS sequence"/>
</dbReference>
<dbReference type="AlphaFoldDB" id="A0A2N8NTL3"/>
<protein>
    <submittedName>
        <fullName evidence="3">Uncharacterized protein</fullName>
    </submittedName>
</protein>
<name>A0A2N8NTL3_STREU</name>
<evidence type="ECO:0000313" key="3">
    <source>
        <dbReference type="EMBL" id="PNE32094.1"/>
    </source>
</evidence>
<reference evidence="3" key="2">
    <citation type="submission" date="2015-07" db="EMBL/GenBank/DDBJ databases">
        <authorList>
            <person name="Noorani M."/>
        </authorList>
    </citation>
    <scope>NUCLEOTIDE SEQUENCE [LARGE SCALE GENOMIC DNA]</scope>
    <source>
        <strain evidence="3">ATCC 27428</strain>
    </source>
</reference>
<evidence type="ECO:0000313" key="2">
    <source>
        <dbReference type="EMBL" id="MBB5121062.1"/>
    </source>
</evidence>
<dbReference type="RefSeq" id="WP_102919897.1">
    <property type="nucleotide sequence ID" value="NZ_JACHJF010000015.1"/>
</dbReference>
<dbReference type="EMBL" id="JACHJF010000015">
    <property type="protein sequence ID" value="MBB5121062.1"/>
    <property type="molecule type" value="Genomic_DNA"/>
</dbReference>
<dbReference type="OrthoDB" id="4235007at2"/>
<comment type="caution">
    <text evidence="3">The sequence shown here is derived from an EMBL/GenBank/DDBJ whole genome shotgun (WGS) entry which is preliminary data.</text>
</comment>
<dbReference type="Proteomes" id="UP000528608">
    <property type="component" value="Unassembled WGS sequence"/>
</dbReference>
<reference evidence="2 5" key="3">
    <citation type="submission" date="2020-08" db="EMBL/GenBank/DDBJ databases">
        <title>Genomic Encyclopedia of Type Strains, Phase III (KMG-III): the genomes of soil and plant-associated and newly described type strains.</title>
        <authorList>
            <person name="Whitman W."/>
        </authorList>
    </citation>
    <scope>NUCLEOTIDE SEQUENCE [LARGE SCALE GENOMIC DNA]</scope>
    <source>
        <strain evidence="2 5">CECT 3259</strain>
    </source>
</reference>
<evidence type="ECO:0000313" key="5">
    <source>
        <dbReference type="Proteomes" id="UP000528608"/>
    </source>
</evidence>
<sequence length="71" mass="7984">MSNGDFVGPDAYRSGGAQNPPVRCVKCKGITVITTHAKNPRTEQFEWRLTCLECRVAWPMDQHGGEPDEYM</sequence>
<organism evidence="3 4">
    <name type="scientific">Streptomyces eurocidicus</name>
    <name type="common">Streptoverticillium eurocidicus</name>
    <dbReference type="NCBI Taxonomy" id="66423"/>
    <lineage>
        <taxon>Bacteria</taxon>
        <taxon>Bacillati</taxon>
        <taxon>Actinomycetota</taxon>
        <taxon>Actinomycetes</taxon>
        <taxon>Kitasatosporales</taxon>
        <taxon>Streptomycetaceae</taxon>
        <taxon>Streptomyces</taxon>
    </lineage>
</organism>
<evidence type="ECO:0000313" key="4">
    <source>
        <dbReference type="Proteomes" id="UP000235945"/>
    </source>
</evidence>
<gene>
    <name evidence="3" type="ORF">AF335_20335</name>
    <name evidence="2" type="ORF">FHS36_004513</name>
</gene>
<proteinExistence type="predicted"/>
<dbReference type="EMBL" id="LGUI01000006">
    <property type="protein sequence ID" value="PNE32094.1"/>
    <property type="molecule type" value="Genomic_DNA"/>
</dbReference>
<evidence type="ECO:0000256" key="1">
    <source>
        <dbReference type="SAM" id="MobiDB-lite"/>
    </source>
</evidence>
<accession>A0A2N8NTL3</accession>
<reference evidence="4" key="1">
    <citation type="submission" date="2015-07" db="EMBL/GenBank/DDBJ databases">
        <authorList>
            <person name="Graham D.E."/>
            <person name="Giannone R.J."/>
            <person name="Gulvik C.A."/>
            <person name="Hettich R.L."/>
            <person name="Klingeman D.M."/>
            <person name="Mahan K.M."/>
            <person name="Parry R.J."/>
            <person name="Spain J.C."/>
        </authorList>
    </citation>
    <scope>NUCLEOTIDE SEQUENCE [LARGE SCALE GENOMIC DNA]</scope>
    <source>
        <strain evidence="4">ATCC 27428</strain>
    </source>
</reference>
<feature type="region of interest" description="Disordered" evidence="1">
    <location>
        <begin position="1"/>
        <end position="20"/>
    </location>
</feature>